<reference evidence="1 2" key="1">
    <citation type="submission" date="2016-07" db="EMBL/GenBank/DDBJ databases">
        <title>Complete genome sequence of the Lentzea guizhouensis DHS C013.</title>
        <authorList>
            <person name="Cao C."/>
        </authorList>
    </citation>
    <scope>NUCLEOTIDE SEQUENCE [LARGE SCALE GENOMIC DNA]</scope>
    <source>
        <strain evidence="1 2">DHS C013</strain>
    </source>
</reference>
<protein>
    <recommendedName>
        <fullName evidence="3">Response regulatory domain-containing protein</fullName>
    </recommendedName>
</protein>
<keyword evidence="2" id="KW-1185">Reference proteome</keyword>
<dbReference type="AlphaFoldDB" id="A0A1B2HEM2"/>
<dbReference type="KEGG" id="led:BBK82_08845"/>
<dbReference type="Proteomes" id="UP000093053">
    <property type="component" value="Chromosome"/>
</dbReference>
<evidence type="ECO:0000313" key="1">
    <source>
        <dbReference type="EMBL" id="ANZ36157.1"/>
    </source>
</evidence>
<evidence type="ECO:0008006" key="3">
    <source>
        <dbReference type="Google" id="ProtNLM"/>
    </source>
</evidence>
<evidence type="ECO:0000313" key="2">
    <source>
        <dbReference type="Proteomes" id="UP000093053"/>
    </source>
</evidence>
<organism evidence="1 2">
    <name type="scientific">Lentzea guizhouensis</name>
    <dbReference type="NCBI Taxonomy" id="1586287"/>
    <lineage>
        <taxon>Bacteria</taxon>
        <taxon>Bacillati</taxon>
        <taxon>Actinomycetota</taxon>
        <taxon>Actinomycetes</taxon>
        <taxon>Pseudonocardiales</taxon>
        <taxon>Pseudonocardiaceae</taxon>
        <taxon>Lentzea</taxon>
    </lineage>
</organism>
<dbReference type="EMBL" id="CP016793">
    <property type="protein sequence ID" value="ANZ36157.1"/>
    <property type="molecule type" value="Genomic_DNA"/>
</dbReference>
<accession>A0A1B2HEM2</accession>
<gene>
    <name evidence="1" type="ORF">BBK82_08845</name>
</gene>
<sequence length="203" mass="23242">MVEDQIMNEIHEVLDSDFRVFPISSLSQWNKERDDLSVDGALVDLHLTDDLSDNYGTTVIAEHLRRHTEIPAALMSVAPPPRYRAQDDLRIKYRLVDIVQKNSAGRLNGVDLLHAAHELVDVDDQSRVKRLNLWIDSDEYHVKSDSLLSGGRSARRDGMDRCSQEAEMLRAKARSAMLNVDSLHVEVMEFHRRWGPDRPGARY</sequence>
<proteinExistence type="predicted"/>
<name>A0A1B2HEM2_9PSEU</name>